<reference evidence="1 2" key="1">
    <citation type="submission" date="2024-06" db="EMBL/GenBank/DDBJ databases">
        <title>Genome sequencing of Agrobacterium spp. from tobacco in Serbia.</title>
        <authorList>
            <person name="Ilicic R.J."/>
            <person name="Studholme D.J."/>
            <person name="Jelusic A."/>
            <person name="Barac G."/>
            <person name="Bagi F."/>
            <person name="Popovic Milovanovic T."/>
        </authorList>
    </citation>
    <scope>NUCLEOTIDE SEQUENCE [LARGE SCALE GENOMIC DNA]</scope>
    <source>
        <strain evidence="1 2">DA1</strain>
    </source>
</reference>
<comment type="caution">
    <text evidence="1">The sequence shown here is derived from an EMBL/GenBank/DDBJ whole genome shotgun (WGS) entry which is preliminary data.</text>
</comment>
<evidence type="ECO:0000313" key="2">
    <source>
        <dbReference type="Proteomes" id="UP001438189"/>
    </source>
</evidence>
<name>A0ABD5LNL7_AGRRD</name>
<protein>
    <submittedName>
        <fullName evidence="1">Uncharacterized protein</fullName>
    </submittedName>
</protein>
<accession>A0ABD5LNL7</accession>
<proteinExistence type="predicted"/>
<dbReference type="EMBL" id="JBETME010000015">
    <property type="protein sequence ID" value="MES4993469.1"/>
    <property type="molecule type" value="Genomic_DNA"/>
</dbReference>
<gene>
    <name evidence="1" type="ORF">ABVB70_24500</name>
</gene>
<dbReference type="Proteomes" id="UP001438189">
    <property type="component" value="Unassembled WGS sequence"/>
</dbReference>
<evidence type="ECO:0000313" key="1">
    <source>
        <dbReference type="EMBL" id="MES4993469.1"/>
    </source>
</evidence>
<organism evidence="1 2">
    <name type="scientific">Agrobacterium radiobacter</name>
    <dbReference type="NCBI Taxonomy" id="362"/>
    <lineage>
        <taxon>Bacteria</taxon>
        <taxon>Pseudomonadati</taxon>
        <taxon>Pseudomonadota</taxon>
        <taxon>Alphaproteobacteria</taxon>
        <taxon>Hyphomicrobiales</taxon>
        <taxon>Rhizobiaceae</taxon>
        <taxon>Rhizobium/Agrobacterium group</taxon>
        <taxon>Agrobacterium</taxon>
        <taxon>Agrobacterium tumefaciens complex</taxon>
    </lineage>
</organism>
<dbReference type="AlphaFoldDB" id="A0ABD5LNL7"/>
<sequence length="81" mass="8978">MTQQHTRSRQQAEIAFSKLQAPVIAKDLAEHERKAAVEARDEKTARLRVARLAKELADRTSATAALIAKRSATFSTTRSTD</sequence>